<keyword evidence="1" id="KW-0812">Transmembrane</keyword>
<feature type="transmembrane region" description="Helical" evidence="1">
    <location>
        <begin position="99"/>
        <end position="116"/>
    </location>
</feature>
<protein>
    <submittedName>
        <fullName evidence="2">DUF3429 domain-containing protein</fullName>
    </submittedName>
</protein>
<dbReference type="Proteomes" id="UP000242861">
    <property type="component" value="Unassembled WGS sequence"/>
</dbReference>
<accession>A0A2I0CPW0</accession>
<evidence type="ECO:0000256" key="1">
    <source>
        <dbReference type="SAM" id="Phobius"/>
    </source>
</evidence>
<dbReference type="RefSeq" id="WP_101193529.1">
    <property type="nucleotide sequence ID" value="NZ_PIYS01000016.1"/>
</dbReference>
<evidence type="ECO:0000313" key="2">
    <source>
        <dbReference type="EMBL" id="PKF71180.1"/>
    </source>
</evidence>
<dbReference type="InterPro" id="IPR021836">
    <property type="entry name" value="DUF3429"/>
</dbReference>
<feature type="transmembrane region" description="Helical" evidence="1">
    <location>
        <begin position="46"/>
        <end position="66"/>
    </location>
</feature>
<gene>
    <name evidence="2" type="ORF">CW360_09470</name>
</gene>
<evidence type="ECO:0000313" key="3">
    <source>
        <dbReference type="Proteomes" id="UP000242861"/>
    </source>
</evidence>
<name>A0A2I0CPW0_9PSED</name>
<keyword evidence="1" id="KW-1133">Transmembrane helix</keyword>
<dbReference type="Pfam" id="PF11911">
    <property type="entry name" value="DUF3429"/>
    <property type="match status" value="1"/>
</dbReference>
<feature type="transmembrane region" description="Helical" evidence="1">
    <location>
        <begin position="73"/>
        <end position="93"/>
    </location>
</feature>
<dbReference type="AlphaFoldDB" id="A0A2I0CPW0"/>
<feature type="transmembrane region" description="Helical" evidence="1">
    <location>
        <begin position="137"/>
        <end position="155"/>
    </location>
</feature>
<comment type="caution">
    <text evidence="2">The sequence shown here is derived from an EMBL/GenBank/DDBJ whole genome shotgun (WGS) entry which is preliminary data.</text>
</comment>
<feature type="transmembrane region" description="Helical" evidence="1">
    <location>
        <begin position="12"/>
        <end position="34"/>
    </location>
</feature>
<dbReference type="EMBL" id="PIYS01000016">
    <property type="protein sequence ID" value="PKF71180.1"/>
    <property type="molecule type" value="Genomic_DNA"/>
</dbReference>
<dbReference type="PANTHER" id="PTHR15887:SF1">
    <property type="entry name" value="TRANSMEMBRANE PROTEIN 69"/>
    <property type="match status" value="1"/>
</dbReference>
<organism evidence="2 3">
    <name type="scientific">Pseudomonas fluvialis</name>
    <dbReference type="NCBI Taxonomy" id="1793966"/>
    <lineage>
        <taxon>Bacteria</taxon>
        <taxon>Pseudomonadati</taxon>
        <taxon>Pseudomonadota</taxon>
        <taxon>Gammaproteobacteria</taxon>
        <taxon>Pseudomonadales</taxon>
        <taxon>Pseudomonadaceae</taxon>
        <taxon>Pseudomonas</taxon>
    </lineage>
</organism>
<keyword evidence="1" id="KW-0472">Membrane</keyword>
<proteinExistence type="predicted"/>
<dbReference type="PANTHER" id="PTHR15887">
    <property type="entry name" value="TRANSMEMBRANE PROTEIN 69"/>
    <property type="match status" value="1"/>
</dbReference>
<sequence length="156" mass="16794">MQSFTAEHPPRLTLLLGYAGLLPFIGGALGVWLTPLAWRPTVLSALLDYAAIILAFMGAIHWGLAMRTERKDTLALTQLGLSVLPAGLGWLAIVDIIPAGLAVALLLFGFIALYLADLRAVRLELAPRWYPALRKPLTLGVVLCLLATWLGVMLVG</sequence>
<reference evidence="3" key="1">
    <citation type="submission" date="2017-12" db="EMBL/GenBank/DDBJ databases">
        <authorList>
            <person name="Yu X.-Y."/>
        </authorList>
    </citation>
    <scope>NUCLEOTIDE SEQUENCE [LARGE SCALE GENOMIC DNA]</scope>
    <source>
        <strain evidence="3">ZYSR67-Z</strain>
    </source>
</reference>